<gene>
    <name evidence="1" type="ordered locus">KNP414_07196</name>
</gene>
<organism evidence="1 2">
    <name type="scientific">Paenibacillus mucilaginosus (strain KNP414)</name>
    <dbReference type="NCBI Taxonomy" id="1036673"/>
    <lineage>
        <taxon>Bacteria</taxon>
        <taxon>Bacillati</taxon>
        <taxon>Bacillota</taxon>
        <taxon>Bacilli</taxon>
        <taxon>Bacillales</taxon>
        <taxon>Paenibacillaceae</taxon>
        <taxon>Paenibacillus</taxon>
    </lineage>
</organism>
<dbReference type="EMBL" id="CP002869">
    <property type="protein sequence ID" value="AEI45706.1"/>
    <property type="molecule type" value="Genomic_DNA"/>
</dbReference>
<name>F8FN36_PAEMK</name>
<dbReference type="InterPro" id="IPR046064">
    <property type="entry name" value="DUF6022"/>
</dbReference>
<accession>F8FN36</accession>
<dbReference type="HOGENOM" id="CLU_1640397_0_0_9"/>
<dbReference type="Pfam" id="PF19486">
    <property type="entry name" value="DUF6022"/>
    <property type="match status" value="1"/>
</dbReference>
<dbReference type="KEGG" id="pms:KNP414_07196"/>
<evidence type="ECO:0000313" key="1">
    <source>
        <dbReference type="EMBL" id="AEI45706.1"/>
    </source>
</evidence>
<dbReference type="Proteomes" id="UP000006620">
    <property type="component" value="Chromosome"/>
</dbReference>
<reference evidence="2" key="1">
    <citation type="submission" date="2011-06" db="EMBL/GenBank/DDBJ databases">
        <title>Complete genome sequence of Paenibacillus mucilaginosus KNP414.</title>
        <authorList>
            <person name="Wang J."/>
            <person name="Hu S."/>
            <person name="Hu X."/>
            <person name="Zhang B."/>
            <person name="Dong D."/>
            <person name="Zhang S."/>
            <person name="Zhao K."/>
            <person name="Wu D."/>
        </authorList>
    </citation>
    <scope>NUCLEOTIDE SEQUENCE [LARGE SCALE GENOMIC DNA]</scope>
    <source>
        <strain evidence="2">KNP414</strain>
    </source>
</reference>
<evidence type="ECO:0000313" key="2">
    <source>
        <dbReference type="Proteomes" id="UP000006620"/>
    </source>
</evidence>
<reference evidence="1 2" key="2">
    <citation type="journal article" date="2013" name="Genome Announc.">
        <title>Genome Sequence of Growth-Improving Paenibacillus mucilaginosus Strain KNP414.</title>
        <authorList>
            <person name="Lu J.J."/>
            <person name="Wang J.F."/>
            <person name="Hu X.F."/>
        </authorList>
    </citation>
    <scope>NUCLEOTIDE SEQUENCE [LARGE SCALE GENOMIC DNA]</scope>
    <source>
        <strain evidence="1 2">KNP414</strain>
    </source>
</reference>
<dbReference type="PATRIC" id="fig|1036673.3.peg.6712"/>
<sequence>MMADSKFVPGMSAEDLAAVIQNELASQWKQVLEENRAELESVFPELEDSTYGLYLDRLLPPIFGALEQAGYSGLGEVKDTDFIIGGCLNFSSSLEQWGPEHHRSRVFWIPVREEGRSEPVGTLLLDFFHSHAGFEVPEGPRITAIPAANRREIVAAVREWKEGA</sequence>
<dbReference type="AlphaFoldDB" id="F8FN36"/>
<dbReference type="RefSeq" id="WP_013920847.1">
    <property type="nucleotide sequence ID" value="NC_015690.1"/>
</dbReference>
<protein>
    <submittedName>
        <fullName evidence="1">Uncharacterized protein</fullName>
    </submittedName>
</protein>
<proteinExistence type="predicted"/>